<comment type="caution">
    <text evidence="1">The sequence shown here is derived from an EMBL/GenBank/DDBJ whole genome shotgun (WGS) entry which is preliminary data.</text>
</comment>
<keyword evidence="2" id="KW-1185">Reference proteome</keyword>
<accession>A0A9K3HYK3</accession>
<gene>
    <name evidence="1" type="ORF">HanXRQr2_Chr10g0445961</name>
</gene>
<name>A0A9K3HYK3_HELAN</name>
<dbReference type="Gramene" id="mRNA:HanXRQr2_Chr10g0445961">
    <property type="protein sequence ID" value="mRNA:HanXRQr2_Chr10g0445961"/>
    <property type="gene ID" value="HanXRQr2_Chr10g0445961"/>
</dbReference>
<dbReference type="AlphaFoldDB" id="A0A9K3HYK3"/>
<dbReference type="EMBL" id="MNCJ02000325">
    <property type="protein sequence ID" value="KAF5786857.1"/>
    <property type="molecule type" value="Genomic_DNA"/>
</dbReference>
<evidence type="ECO:0000313" key="2">
    <source>
        <dbReference type="Proteomes" id="UP000215914"/>
    </source>
</evidence>
<dbReference type="Proteomes" id="UP000215914">
    <property type="component" value="Unassembled WGS sequence"/>
</dbReference>
<evidence type="ECO:0000313" key="1">
    <source>
        <dbReference type="EMBL" id="KAF5786857.1"/>
    </source>
</evidence>
<sequence>MLFRILRVFSFNNLLFQQPIVRIIEDLRFLIPKSTVLKMMESLSSIREPSFCRIMNRSDELLMPIPSDAAAKMWGVDKGPTNVLIETDEGQTFVVFISEAKGKFFLFNGWSYDDTLSDLISNIHLSDKTFHVKIETVGGKVCFTNGIDVIISLYQLEPGCYFFFFLQNGLVILSTLKYLVKMALK</sequence>
<reference evidence="1" key="2">
    <citation type="submission" date="2020-06" db="EMBL/GenBank/DDBJ databases">
        <title>Helianthus annuus Genome sequencing and assembly Release 2.</title>
        <authorList>
            <person name="Gouzy J."/>
            <person name="Langlade N."/>
            <person name="Munos S."/>
        </authorList>
    </citation>
    <scope>NUCLEOTIDE SEQUENCE</scope>
    <source>
        <tissue evidence="1">Leaves</tissue>
    </source>
</reference>
<reference evidence="1" key="1">
    <citation type="journal article" date="2017" name="Nature">
        <title>The sunflower genome provides insights into oil metabolism, flowering and Asterid evolution.</title>
        <authorList>
            <person name="Badouin H."/>
            <person name="Gouzy J."/>
            <person name="Grassa C.J."/>
            <person name="Murat F."/>
            <person name="Staton S.E."/>
            <person name="Cottret L."/>
            <person name="Lelandais-Briere C."/>
            <person name="Owens G.L."/>
            <person name="Carrere S."/>
            <person name="Mayjonade B."/>
            <person name="Legrand L."/>
            <person name="Gill N."/>
            <person name="Kane N.C."/>
            <person name="Bowers J.E."/>
            <person name="Hubner S."/>
            <person name="Bellec A."/>
            <person name="Berard A."/>
            <person name="Berges H."/>
            <person name="Blanchet N."/>
            <person name="Boniface M.C."/>
            <person name="Brunel D."/>
            <person name="Catrice O."/>
            <person name="Chaidir N."/>
            <person name="Claudel C."/>
            <person name="Donnadieu C."/>
            <person name="Faraut T."/>
            <person name="Fievet G."/>
            <person name="Helmstetter N."/>
            <person name="King M."/>
            <person name="Knapp S.J."/>
            <person name="Lai Z."/>
            <person name="Le Paslier M.C."/>
            <person name="Lippi Y."/>
            <person name="Lorenzon L."/>
            <person name="Mandel J.R."/>
            <person name="Marage G."/>
            <person name="Marchand G."/>
            <person name="Marquand E."/>
            <person name="Bret-Mestries E."/>
            <person name="Morien E."/>
            <person name="Nambeesan S."/>
            <person name="Nguyen T."/>
            <person name="Pegot-Espagnet P."/>
            <person name="Pouilly N."/>
            <person name="Raftis F."/>
            <person name="Sallet E."/>
            <person name="Schiex T."/>
            <person name="Thomas J."/>
            <person name="Vandecasteele C."/>
            <person name="Vares D."/>
            <person name="Vear F."/>
            <person name="Vautrin S."/>
            <person name="Crespi M."/>
            <person name="Mangin B."/>
            <person name="Burke J.M."/>
            <person name="Salse J."/>
            <person name="Munos S."/>
            <person name="Vincourt P."/>
            <person name="Rieseberg L.H."/>
            <person name="Langlade N.B."/>
        </authorList>
    </citation>
    <scope>NUCLEOTIDE SEQUENCE</scope>
    <source>
        <tissue evidence="1">Leaves</tissue>
    </source>
</reference>
<protein>
    <submittedName>
        <fullName evidence="1">Uncharacterized protein</fullName>
    </submittedName>
</protein>
<organism evidence="1 2">
    <name type="scientific">Helianthus annuus</name>
    <name type="common">Common sunflower</name>
    <dbReference type="NCBI Taxonomy" id="4232"/>
    <lineage>
        <taxon>Eukaryota</taxon>
        <taxon>Viridiplantae</taxon>
        <taxon>Streptophyta</taxon>
        <taxon>Embryophyta</taxon>
        <taxon>Tracheophyta</taxon>
        <taxon>Spermatophyta</taxon>
        <taxon>Magnoliopsida</taxon>
        <taxon>eudicotyledons</taxon>
        <taxon>Gunneridae</taxon>
        <taxon>Pentapetalae</taxon>
        <taxon>asterids</taxon>
        <taxon>campanulids</taxon>
        <taxon>Asterales</taxon>
        <taxon>Asteraceae</taxon>
        <taxon>Asteroideae</taxon>
        <taxon>Heliantheae alliance</taxon>
        <taxon>Heliantheae</taxon>
        <taxon>Helianthus</taxon>
    </lineage>
</organism>
<proteinExistence type="predicted"/>